<reference evidence="2" key="1">
    <citation type="submission" date="2020-10" db="EMBL/GenBank/DDBJ databases">
        <authorList>
            <person name="Kikuchi T."/>
        </authorList>
    </citation>
    <scope>NUCLEOTIDE SEQUENCE</scope>
    <source>
        <strain evidence="2">NKZ352</strain>
    </source>
</reference>
<dbReference type="FunFam" id="2.60.40.2240:FF:000003">
    <property type="entry name" value="Protein CBG04103"/>
    <property type="match status" value="1"/>
</dbReference>
<dbReference type="GO" id="GO:0047617">
    <property type="term" value="F:fatty acyl-CoA hydrolase activity"/>
    <property type="evidence" value="ECO:0007669"/>
    <property type="project" value="TreeGrafter"/>
</dbReference>
<dbReference type="GO" id="GO:0006631">
    <property type="term" value="P:fatty acid metabolic process"/>
    <property type="evidence" value="ECO:0007669"/>
    <property type="project" value="TreeGrafter"/>
</dbReference>
<dbReference type="PANTHER" id="PTHR10824">
    <property type="entry name" value="ACYL-COENZYME A THIOESTERASE-RELATED"/>
    <property type="match status" value="1"/>
</dbReference>
<dbReference type="GO" id="GO:0006637">
    <property type="term" value="P:acyl-CoA metabolic process"/>
    <property type="evidence" value="ECO:0007669"/>
    <property type="project" value="TreeGrafter"/>
</dbReference>
<evidence type="ECO:0000313" key="2">
    <source>
        <dbReference type="EMBL" id="CAD6184890.1"/>
    </source>
</evidence>
<dbReference type="AlphaFoldDB" id="A0A8S1GT92"/>
<dbReference type="OrthoDB" id="6347013at2759"/>
<evidence type="ECO:0000313" key="3">
    <source>
        <dbReference type="Proteomes" id="UP000835052"/>
    </source>
</evidence>
<dbReference type="Proteomes" id="UP000835052">
    <property type="component" value="Unassembled WGS sequence"/>
</dbReference>
<feature type="domain" description="Acyl-CoA thioester hydrolase/bile acid-CoA amino acid N-acetyltransferase" evidence="1">
    <location>
        <begin position="14"/>
        <end position="134"/>
    </location>
</feature>
<dbReference type="InterPro" id="IPR042490">
    <property type="entry name" value="Thio_Ohase/BAAT_N"/>
</dbReference>
<dbReference type="InterPro" id="IPR006862">
    <property type="entry name" value="Thio_Ohase/aa_AcTrfase"/>
</dbReference>
<dbReference type="PANTHER" id="PTHR10824:SF10">
    <property type="entry name" value="BAAT_ACYL-COA THIOESTER HYDROLASE PROTEIN"/>
    <property type="match status" value="1"/>
</dbReference>
<proteinExistence type="predicted"/>
<dbReference type="Gene3D" id="2.60.40.2240">
    <property type="entry name" value="Acyl-CoA thioester hydrolase/BAAT N-terminal domain"/>
    <property type="match status" value="1"/>
</dbReference>
<dbReference type="EMBL" id="CAJGYM010000001">
    <property type="protein sequence ID" value="CAD6184890.1"/>
    <property type="molecule type" value="Genomic_DNA"/>
</dbReference>
<protein>
    <recommendedName>
        <fullName evidence="1">Acyl-CoA thioester hydrolase/bile acid-CoA amino acid N-acetyltransferase domain-containing protein</fullName>
    </recommendedName>
</protein>
<keyword evidence="3" id="KW-1185">Reference proteome</keyword>
<gene>
    <name evidence="2" type="ORF">CAUJ_LOCUS809</name>
</gene>
<name>A0A8S1GT92_9PELO</name>
<dbReference type="Pfam" id="PF04775">
    <property type="entry name" value="Bile_Hydr_Trans"/>
    <property type="match status" value="1"/>
</dbReference>
<sequence length="148" mass="16941">MFLHVDKPDTMQTEQVHITATGLEPERIYTITMTVKHNYGTHSATATFRSNSAGYIDLQTDAPIRGTYSGVEPMGLFLSQRPLEDFAFGGYLRCTPPVPFYYDLFLFDEKDNKIDSMTIKKHWMHPKLERTEIAHDGFYGTLFKPPGE</sequence>
<organism evidence="2 3">
    <name type="scientific">Caenorhabditis auriculariae</name>
    <dbReference type="NCBI Taxonomy" id="2777116"/>
    <lineage>
        <taxon>Eukaryota</taxon>
        <taxon>Metazoa</taxon>
        <taxon>Ecdysozoa</taxon>
        <taxon>Nematoda</taxon>
        <taxon>Chromadorea</taxon>
        <taxon>Rhabditida</taxon>
        <taxon>Rhabditina</taxon>
        <taxon>Rhabditomorpha</taxon>
        <taxon>Rhabditoidea</taxon>
        <taxon>Rhabditidae</taxon>
        <taxon>Peloderinae</taxon>
        <taxon>Caenorhabditis</taxon>
    </lineage>
</organism>
<evidence type="ECO:0000259" key="1">
    <source>
        <dbReference type="Pfam" id="PF04775"/>
    </source>
</evidence>
<comment type="caution">
    <text evidence="2">The sequence shown here is derived from an EMBL/GenBank/DDBJ whole genome shotgun (WGS) entry which is preliminary data.</text>
</comment>
<accession>A0A8S1GT92</accession>